<accession>A0A8S9JBL2</accession>
<organism evidence="1 2">
    <name type="scientific">Brassica cretica</name>
    <name type="common">Mustard</name>
    <dbReference type="NCBI Taxonomy" id="69181"/>
    <lineage>
        <taxon>Eukaryota</taxon>
        <taxon>Viridiplantae</taxon>
        <taxon>Streptophyta</taxon>
        <taxon>Embryophyta</taxon>
        <taxon>Tracheophyta</taxon>
        <taxon>Spermatophyta</taxon>
        <taxon>Magnoliopsida</taxon>
        <taxon>eudicotyledons</taxon>
        <taxon>Gunneridae</taxon>
        <taxon>Pentapetalae</taxon>
        <taxon>rosids</taxon>
        <taxon>malvids</taxon>
        <taxon>Brassicales</taxon>
        <taxon>Brassicaceae</taxon>
        <taxon>Brassiceae</taxon>
        <taxon>Brassica</taxon>
    </lineage>
</organism>
<dbReference type="Proteomes" id="UP000712281">
    <property type="component" value="Unassembled WGS sequence"/>
</dbReference>
<evidence type="ECO:0000313" key="2">
    <source>
        <dbReference type="Proteomes" id="UP000712281"/>
    </source>
</evidence>
<gene>
    <name evidence="1" type="ORF">F2Q68_00005263</name>
</gene>
<evidence type="ECO:0000313" key="1">
    <source>
        <dbReference type="EMBL" id="KAF2579109.1"/>
    </source>
</evidence>
<reference evidence="1" key="1">
    <citation type="submission" date="2019-12" db="EMBL/GenBank/DDBJ databases">
        <title>Genome sequencing and annotation of Brassica cretica.</title>
        <authorList>
            <person name="Studholme D.J."/>
            <person name="Sarris P.F."/>
        </authorList>
    </citation>
    <scope>NUCLEOTIDE SEQUENCE</scope>
    <source>
        <strain evidence="1">PFS-001/15</strain>
        <tissue evidence="1">Leaf</tissue>
    </source>
</reference>
<sequence length="176" mass="19790">MNWSKFGIKFCDFDWIVPSPSCNASRPWCWVGRSVMFLFDCWLAGRFRGVTPQTVLGIGRPTGRQSNKNMTDRPTVYQGSGALQDGLTDSPAKVTKVQFVTRPVRPLTRPVRLKPKASQPVPQSDVVLALGQANIRTTRHLHKTFALFILYIVCQPSLPRPLQARYLSPETTTSEE</sequence>
<proteinExistence type="predicted"/>
<name>A0A8S9JBL2_BRACR</name>
<dbReference type="AlphaFoldDB" id="A0A8S9JBL2"/>
<dbReference type="EMBL" id="QGKW02001660">
    <property type="protein sequence ID" value="KAF2579109.1"/>
    <property type="molecule type" value="Genomic_DNA"/>
</dbReference>
<protein>
    <submittedName>
        <fullName evidence="1">Uncharacterized protein</fullName>
    </submittedName>
</protein>
<comment type="caution">
    <text evidence="1">The sequence shown here is derived from an EMBL/GenBank/DDBJ whole genome shotgun (WGS) entry which is preliminary data.</text>
</comment>